<name>W8R711_STUST</name>
<accession>W8R711</accession>
<reference evidence="4" key="1">
    <citation type="journal article" date="2014" name="Genome Announc.">
        <title>Complete Genome Sequence of the Highly Transformable Pseudomonas stutzeri Strain 28a24.</title>
        <authorList>
            <person name="Smith B.A."/>
            <person name="Dougherty K.M."/>
            <person name="Baltrus D.A."/>
        </authorList>
    </citation>
    <scope>NUCLEOTIDE SEQUENCE [LARGE SCALE GENOMIC DNA]</scope>
    <source>
        <strain evidence="4">28a24</strain>
    </source>
</reference>
<dbReference type="EMBL" id="CP007441">
    <property type="protein sequence ID" value="AHL75368.1"/>
    <property type="molecule type" value="Genomic_DNA"/>
</dbReference>
<feature type="domain" description="Spore coat protein U/FanG" evidence="2">
    <location>
        <begin position="36"/>
        <end position="181"/>
    </location>
</feature>
<dbReference type="PANTHER" id="PTHR37089">
    <property type="entry name" value="PROTEIN U-RELATED"/>
    <property type="match status" value="1"/>
</dbReference>
<dbReference type="Proteomes" id="UP000019522">
    <property type="component" value="Chromosome"/>
</dbReference>
<keyword evidence="3" id="KW-0167">Capsid protein</keyword>
<dbReference type="InterPro" id="IPR007893">
    <property type="entry name" value="Spore_coat_U/FanG"/>
</dbReference>
<proteinExistence type="predicted"/>
<dbReference type="Pfam" id="PF05229">
    <property type="entry name" value="SCPU"/>
    <property type="match status" value="1"/>
</dbReference>
<evidence type="ECO:0000313" key="3">
    <source>
        <dbReference type="EMBL" id="AHL75368.1"/>
    </source>
</evidence>
<reference evidence="3 4" key="2">
    <citation type="submission" date="2014-03" db="EMBL/GenBank/DDBJ databases">
        <authorList>
            <person name="Baltrus D."/>
            <person name="Dougherty K."/>
        </authorList>
    </citation>
    <scope>NUCLEOTIDE SEQUENCE</scope>
    <source>
        <strain evidence="3 4">28a24</strain>
    </source>
</reference>
<dbReference type="AlphaFoldDB" id="W8R711"/>
<evidence type="ECO:0000259" key="2">
    <source>
        <dbReference type="Pfam" id="PF05229"/>
    </source>
</evidence>
<protein>
    <submittedName>
        <fullName evidence="3">Spore coat protein</fullName>
    </submittedName>
</protein>
<sequence>MLIRRHPLNAWLIVALMAMGPLALADTGTNEQSTSQSFQISARVEPGCILGGGAADTTNFGTIDFGRLGQLAADIKVASSSGNGSVMLQCTPDTPITIAIDAGLHGSGGTRYLAKGNETLRYQLYQDEAFSVVWGDNRGTGTALSMTFPSTGVQTLPIYARLFRETTLPSAGIYTDVVTVTVTY</sequence>
<organism evidence="3 4">
    <name type="scientific">Stutzerimonas stutzeri</name>
    <name type="common">Pseudomonas stutzeri</name>
    <dbReference type="NCBI Taxonomy" id="316"/>
    <lineage>
        <taxon>Bacteria</taxon>
        <taxon>Pseudomonadati</taxon>
        <taxon>Pseudomonadota</taxon>
        <taxon>Gammaproteobacteria</taxon>
        <taxon>Pseudomonadales</taxon>
        <taxon>Pseudomonadaceae</taxon>
        <taxon>Stutzerimonas</taxon>
    </lineage>
</organism>
<keyword evidence="3" id="KW-0946">Virion</keyword>
<dbReference type="OrthoDB" id="8588792at2"/>
<evidence type="ECO:0000313" key="4">
    <source>
        <dbReference type="Proteomes" id="UP000019522"/>
    </source>
</evidence>
<dbReference type="PATRIC" id="fig|316.77.peg.1934"/>
<evidence type="ECO:0000256" key="1">
    <source>
        <dbReference type="SAM" id="SignalP"/>
    </source>
</evidence>
<dbReference type="PANTHER" id="PTHR37089:SF3">
    <property type="entry name" value="EXPORTED PROTEIN"/>
    <property type="match status" value="1"/>
</dbReference>
<feature type="signal peptide" evidence="1">
    <location>
        <begin position="1"/>
        <end position="25"/>
    </location>
</feature>
<gene>
    <name evidence="3" type="ORF">CH92_09680</name>
</gene>
<keyword evidence="1" id="KW-0732">Signal</keyword>
<dbReference type="InterPro" id="IPR053167">
    <property type="entry name" value="Spore_coat_component"/>
</dbReference>
<dbReference type="SMART" id="SM00972">
    <property type="entry name" value="SCPU"/>
    <property type="match status" value="1"/>
</dbReference>
<dbReference type="KEGG" id="pstt:CH92_09680"/>
<feature type="chain" id="PRO_5004913747" evidence="1">
    <location>
        <begin position="26"/>
        <end position="184"/>
    </location>
</feature>